<keyword evidence="1" id="KW-0472">Membrane</keyword>
<feature type="transmembrane region" description="Helical" evidence="1">
    <location>
        <begin position="304"/>
        <end position="326"/>
    </location>
</feature>
<proteinExistence type="predicted"/>
<feature type="transmembrane region" description="Helical" evidence="1">
    <location>
        <begin position="402"/>
        <end position="420"/>
    </location>
</feature>
<feature type="transmembrane region" description="Helical" evidence="1">
    <location>
        <begin position="365"/>
        <end position="387"/>
    </location>
</feature>
<dbReference type="AlphaFoldDB" id="A0A977L240"/>
<dbReference type="Proteomes" id="UP001065613">
    <property type="component" value="Chromosome"/>
</dbReference>
<keyword evidence="1" id="KW-0812">Transmembrane</keyword>
<accession>A0A977L240</accession>
<keyword evidence="1" id="KW-1133">Transmembrane helix</keyword>
<organism evidence="2">
    <name type="scientific">Woronichinia naegeliana WA131</name>
    <dbReference type="NCBI Taxonomy" id="2824559"/>
    <lineage>
        <taxon>Bacteria</taxon>
        <taxon>Bacillati</taxon>
        <taxon>Cyanobacteriota</taxon>
        <taxon>Cyanophyceae</taxon>
        <taxon>Synechococcales</taxon>
        <taxon>Coelosphaeriaceae</taxon>
        <taxon>Woronichinia</taxon>
    </lineage>
</organism>
<evidence type="ECO:0000313" key="2">
    <source>
        <dbReference type="EMBL" id="UXE62625.1"/>
    </source>
</evidence>
<dbReference type="KEGG" id="wna:KA717_07725"/>
<dbReference type="EMBL" id="CP073041">
    <property type="protein sequence ID" value="UXE62625.1"/>
    <property type="molecule type" value="Genomic_DNA"/>
</dbReference>
<gene>
    <name evidence="2" type="ORF">KA717_07725</name>
</gene>
<sequence>MYYFIRDVPIEVFGYCACILLIVSGNLVFLNSLELKLLVNKERLIVNTIILDAIDMSGVEDFDLIYSYYNEKKNNGSAAIHRNYKNYFRDIKKYIVKDDFVKYVSKDSLNYTDALITDTGTDTDSERNYCLMDKGKIDKRKIDLLQRSMGKESLIFYLINRNDSACKLLDMFLNSQSEKKSLNEKSLSNILDSIKNGTIDDFLAIIKESTGTNIENLVSQDIKFNNMDSELEKRKAAEEVIESNINIVSIIRSGYYNNMTIFYLFFVPEIPSLFIFWNILLLSVTITILCFFKSTYFFDFWLSLLYTIITFICVMFIIWICSSFSLTTDLKPLTQILVFVGLPCLFIIFQSLKPNKNKIYSSFKVFNLVAAPFAIVIFICFLQMYLYAQAWLPRTDINEVDVTIYTFVNFLVYLPFLSFTKNQLLYQLSLSKE</sequence>
<reference evidence="2" key="1">
    <citation type="submission" date="2021-04" db="EMBL/GenBank/DDBJ databases">
        <title>Genome sequence of Woronichinia naegeliana from Washington state freshwater lake bloom.</title>
        <authorList>
            <person name="Dreher T.W."/>
        </authorList>
    </citation>
    <scope>NUCLEOTIDE SEQUENCE</scope>
    <source>
        <strain evidence="2">WA131</strain>
    </source>
</reference>
<name>A0A977L240_9CYAN</name>
<protein>
    <submittedName>
        <fullName evidence="2">Uncharacterized protein</fullName>
    </submittedName>
</protein>
<feature type="transmembrane region" description="Helical" evidence="1">
    <location>
        <begin position="332"/>
        <end position="353"/>
    </location>
</feature>
<feature type="transmembrane region" description="Helical" evidence="1">
    <location>
        <begin position="12"/>
        <end position="33"/>
    </location>
</feature>
<evidence type="ECO:0000256" key="1">
    <source>
        <dbReference type="SAM" id="Phobius"/>
    </source>
</evidence>
<feature type="transmembrane region" description="Helical" evidence="1">
    <location>
        <begin position="272"/>
        <end position="292"/>
    </location>
</feature>